<evidence type="ECO:0000313" key="1">
    <source>
        <dbReference type="EMBL" id="OEK06982.1"/>
    </source>
</evidence>
<dbReference type="InterPro" id="IPR043129">
    <property type="entry name" value="ATPase_NBD"/>
</dbReference>
<dbReference type="RefSeq" id="WP_069834294.1">
    <property type="nucleotide sequence ID" value="NZ_MDGQ01000003.1"/>
</dbReference>
<evidence type="ECO:0000313" key="2">
    <source>
        <dbReference type="Proteomes" id="UP000095552"/>
    </source>
</evidence>
<protein>
    <submittedName>
        <fullName evidence="1">Anhydro-N-acetylmuramic acid kinase</fullName>
    </submittedName>
</protein>
<accession>A0A1E5T6H0</accession>
<reference evidence="1 2" key="1">
    <citation type="submission" date="2016-08" db="EMBL/GenBank/DDBJ databases">
        <title>Draft genome of Fabibacter sp. strain SK-8.</title>
        <authorList>
            <person name="Wong S.-K."/>
            <person name="Hamasaki K."/>
            <person name="Yoshizawa S."/>
        </authorList>
    </citation>
    <scope>NUCLEOTIDE SEQUENCE [LARGE SCALE GENOMIC DNA]</scope>
    <source>
        <strain evidence="1 2">SK-8</strain>
    </source>
</reference>
<dbReference type="GO" id="GO:0016773">
    <property type="term" value="F:phosphotransferase activity, alcohol group as acceptor"/>
    <property type="evidence" value="ECO:0007669"/>
    <property type="project" value="InterPro"/>
</dbReference>
<dbReference type="GO" id="GO:0009254">
    <property type="term" value="P:peptidoglycan turnover"/>
    <property type="evidence" value="ECO:0007669"/>
    <property type="project" value="InterPro"/>
</dbReference>
<keyword evidence="1" id="KW-0808">Transferase</keyword>
<dbReference type="Pfam" id="PF03702">
    <property type="entry name" value="AnmK"/>
    <property type="match status" value="1"/>
</dbReference>
<dbReference type="Proteomes" id="UP000095552">
    <property type="component" value="Unassembled WGS sequence"/>
</dbReference>
<comment type="caution">
    <text evidence="1">The sequence shown here is derived from an EMBL/GenBank/DDBJ whole genome shotgun (WGS) entry which is preliminary data.</text>
</comment>
<dbReference type="GO" id="GO:0006040">
    <property type="term" value="P:amino sugar metabolic process"/>
    <property type="evidence" value="ECO:0007669"/>
    <property type="project" value="InterPro"/>
</dbReference>
<dbReference type="SUPFAM" id="SSF53067">
    <property type="entry name" value="Actin-like ATPase domain"/>
    <property type="match status" value="1"/>
</dbReference>
<dbReference type="OrthoDB" id="9763949at2"/>
<dbReference type="AlphaFoldDB" id="A0A1E5T6H0"/>
<dbReference type="InterPro" id="IPR005338">
    <property type="entry name" value="Anhydro_N_Ac-Mur_kinase"/>
</dbReference>
<dbReference type="GO" id="GO:0005524">
    <property type="term" value="F:ATP binding"/>
    <property type="evidence" value="ECO:0007669"/>
    <property type="project" value="InterPro"/>
</dbReference>
<dbReference type="STRING" id="1563681.BFP71_04810"/>
<keyword evidence="1" id="KW-0418">Kinase</keyword>
<dbReference type="PANTHER" id="PTHR30605:SF0">
    <property type="entry name" value="ANHYDRO-N-ACETYLMURAMIC ACID KINASE"/>
    <property type="match status" value="1"/>
</dbReference>
<gene>
    <name evidence="1" type="ORF">BFP71_04810</name>
</gene>
<dbReference type="Gene3D" id="3.30.420.40">
    <property type="match status" value="2"/>
</dbReference>
<dbReference type="PANTHER" id="PTHR30605">
    <property type="entry name" value="ANHYDRO-N-ACETYLMURAMIC ACID KINASE"/>
    <property type="match status" value="1"/>
</dbReference>
<name>A0A1E5T6H0_9BACT</name>
<sequence length="360" mass="39599">MLSQKQSSFLIIGVMSGTSLDGLDLVASRFTKNGDSWSYQIELAETIAYPDQLIDDLKEAFKFKKEDLSGLDKELGEFIGNSIRVFSKSLAKEVDFVASHGHTIHHDPANGYTLQIGSGNAIAEMCGYPVINNFRVNDVSLGGQGAPLVPIGDRDLFSEYQYCLNLGGIANITVIRGNDQVLAFDICPFNMALNFLANQLDLKFDEGGVLANEGQVNETLLEQLNQIDFLQKEAPKSLGFEDFSALWLPFLANSSFSTHDLMRTYIEHAAIQISKAIGSNESKERVLVTGGGAFHQTFVNRLKALSKREVVVPSDALINYKEALVFAYLGLLRFLKKPNCLASVTGAKRDNMGGDLYFFP</sequence>
<dbReference type="EMBL" id="MDGQ01000003">
    <property type="protein sequence ID" value="OEK06982.1"/>
    <property type="molecule type" value="Genomic_DNA"/>
</dbReference>
<keyword evidence="2" id="KW-1185">Reference proteome</keyword>
<organism evidence="1 2">
    <name type="scientific">Roseivirga misakiensis</name>
    <dbReference type="NCBI Taxonomy" id="1563681"/>
    <lineage>
        <taxon>Bacteria</taxon>
        <taxon>Pseudomonadati</taxon>
        <taxon>Bacteroidota</taxon>
        <taxon>Cytophagia</taxon>
        <taxon>Cytophagales</taxon>
        <taxon>Roseivirgaceae</taxon>
        <taxon>Roseivirga</taxon>
    </lineage>
</organism>
<proteinExistence type="predicted"/>
<dbReference type="GO" id="GO:0016301">
    <property type="term" value="F:kinase activity"/>
    <property type="evidence" value="ECO:0007669"/>
    <property type="project" value="UniProtKB-KW"/>
</dbReference>